<feature type="region of interest" description="Disordered" evidence="1">
    <location>
        <begin position="121"/>
        <end position="142"/>
    </location>
</feature>
<reference evidence="3" key="1">
    <citation type="journal article" date="2006" name="PLoS Biol.">
        <title>Macronuclear genome sequence of the ciliate Tetrahymena thermophila, a model eukaryote.</title>
        <authorList>
            <person name="Eisen J.A."/>
            <person name="Coyne R.S."/>
            <person name="Wu M."/>
            <person name="Wu D."/>
            <person name="Thiagarajan M."/>
            <person name="Wortman J.R."/>
            <person name="Badger J.H."/>
            <person name="Ren Q."/>
            <person name="Amedeo P."/>
            <person name="Jones K.M."/>
            <person name="Tallon L.J."/>
            <person name="Delcher A.L."/>
            <person name="Salzberg S.L."/>
            <person name="Silva J.C."/>
            <person name="Haas B.J."/>
            <person name="Majoros W.H."/>
            <person name="Farzad M."/>
            <person name="Carlton J.M."/>
            <person name="Smith R.K. Jr."/>
            <person name="Garg J."/>
            <person name="Pearlman R.E."/>
            <person name="Karrer K.M."/>
            <person name="Sun L."/>
            <person name="Manning G."/>
            <person name="Elde N.C."/>
            <person name="Turkewitz A.P."/>
            <person name="Asai D.J."/>
            <person name="Wilkes D.E."/>
            <person name="Wang Y."/>
            <person name="Cai H."/>
            <person name="Collins K."/>
            <person name="Stewart B.A."/>
            <person name="Lee S.R."/>
            <person name="Wilamowska K."/>
            <person name="Weinberg Z."/>
            <person name="Ruzzo W.L."/>
            <person name="Wloga D."/>
            <person name="Gaertig J."/>
            <person name="Frankel J."/>
            <person name="Tsao C.-C."/>
            <person name="Gorovsky M.A."/>
            <person name="Keeling P.J."/>
            <person name="Waller R.F."/>
            <person name="Patron N.J."/>
            <person name="Cherry J.M."/>
            <person name="Stover N.A."/>
            <person name="Krieger C.J."/>
            <person name="del Toro C."/>
            <person name="Ryder H.F."/>
            <person name="Williamson S.C."/>
            <person name="Barbeau R.A."/>
            <person name="Hamilton E.P."/>
            <person name="Orias E."/>
        </authorList>
    </citation>
    <scope>NUCLEOTIDE SEQUENCE [LARGE SCALE GENOMIC DNA]</scope>
    <source>
        <strain evidence="3">SB210</strain>
    </source>
</reference>
<dbReference type="Proteomes" id="UP000009168">
    <property type="component" value="Unassembled WGS sequence"/>
</dbReference>
<protein>
    <submittedName>
        <fullName evidence="2">Uncharacterized protein</fullName>
    </submittedName>
</protein>
<accession>W7WX49</accession>
<dbReference type="GeneID" id="24440642"/>
<evidence type="ECO:0000313" key="2">
    <source>
        <dbReference type="EMBL" id="EWS71380.1"/>
    </source>
</evidence>
<dbReference type="RefSeq" id="XP_012656081.1">
    <property type="nucleotide sequence ID" value="XM_012800627.1"/>
</dbReference>
<keyword evidence="3" id="KW-1185">Reference proteome</keyword>
<evidence type="ECO:0000313" key="3">
    <source>
        <dbReference type="Proteomes" id="UP000009168"/>
    </source>
</evidence>
<dbReference type="InParanoid" id="W7WX49"/>
<sequence length="204" mass="23720">MSDDYDILENQNNQYTDEIKEPNRQQTNLKIVKFQKVLNNVTHHKKDEINKIQTVIIKSKSPSQVKMRITKEAQAVNANLLQMNNSKAHKNSIKIAQKIESLNQAYSTQISRKQSFICNKQRPVSPSQKNSNSRPHSPVSKLNLTSPDLTIFEGMSQIKEKYLSKDWEECCRILNRCIELISSQFTIQILNIKFLQQIKQLMIF</sequence>
<gene>
    <name evidence="2" type="ORF">TTHERM_000780759</name>
</gene>
<organism evidence="2 3">
    <name type="scientific">Tetrahymena thermophila (strain SB210)</name>
    <dbReference type="NCBI Taxonomy" id="312017"/>
    <lineage>
        <taxon>Eukaryota</taxon>
        <taxon>Sar</taxon>
        <taxon>Alveolata</taxon>
        <taxon>Ciliophora</taxon>
        <taxon>Intramacronucleata</taxon>
        <taxon>Oligohymenophorea</taxon>
        <taxon>Hymenostomatida</taxon>
        <taxon>Tetrahymenina</taxon>
        <taxon>Tetrahymenidae</taxon>
        <taxon>Tetrahymena</taxon>
    </lineage>
</organism>
<dbReference type="EMBL" id="GG662313">
    <property type="protein sequence ID" value="EWS71380.1"/>
    <property type="molecule type" value="Genomic_DNA"/>
</dbReference>
<dbReference type="KEGG" id="tet:TTHERM_000780759"/>
<evidence type="ECO:0000256" key="1">
    <source>
        <dbReference type="SAM" id="MobiDB-lite"/>
    </source>
</evidence>
<proteinExistence type="predicted"/>
<dbReference type="AlphaFoldDB" id="W7WX49"/>
<name>W7WX49_TETTS</name>